<dbReference type="InterPro" id="IPR008144">
    <property type="entry name" value="Guanylate_kin-like_dom"/>
</dbReference>
<dbReference type="RefSeq" id="WP_183328559.1">
    <property type="nucleotide sequence ID" value="NZ_JACHHK010000004.1"/>
</dbReference>
<organism evidence="13 14">
    <name type="scientific">Catenisphaera adipataccumulans</name>
    <dbReference type="NCBI Taxonomy" id="700500"/>
    <lineage>
        <taxon>Bacteria</taxon>
        <taxon>Bacillati</taxon>
        <taxon>Bacillota</taxon>
        <taxon>Erysipelotrichia</taxon>
        <taxon>Erysipelotrichales</taxon>
        <taxon>Erysipelotrichaceae</taxon>
        <taxon>Catenisphaera</taxon>
    </lineage>
</organism>
<dbReference type="Gene3D" id="3.40.50.300">
    <property type="entry name" value="P-loop containing nucleotide triphosphate hydrolases"/>
    <property type="match status" value="1"/>
</dbReference>
<name>A0A7W8FVL1_9FIRM</name>
<keyword evidence="14" id="KW-1185">Reference proteome</keyword>
<keyword evidence="7 11" id="KW-0418">Kinase</keyword>
<evidence type="ECO:0000256" key="4">
    <source>
        <dbReference type="ARBA" id="ARBA00016296"/>
    </source>
</evidence>
<evidence type="ECO:0000256" key="6">
    <source>
        <dbReference type="ARBA" id="ARBA00022741"/>
    </source>
</evidence>
<evidence type="ECO:0000256" key="2">
    <source>
        <dbReference type="ARBA" id="ARBA00005790"/>
    </source>
</evidence>
<evidence type="ECO:0000313" key="13">
    <source>
        <dbReference type="EMBL" id="MBB5183263.1"/>
    </source>
</evidence>
<comment type="function">
    <text evidence="1 11">Essential for recycling GMP and indirectly, cGMP.</text>
</comment>
<reference evidence="13 14" key="1">
    <citation type="submission" date="2020-08" db="EMBL/GenBank/DDBJ databases">
        <title>Genomic Encyclopedia of Type Strains, Phase IV (KMG-IV): sequencing the most valuable type-strain genomes for metagenomic binning, comparative biology and taxonomic classification.</title>
        <authorList>
            <person name="Goeker M."/>
        </authorList>
    </citation>
    <scope>NUCLEOTIDE SEQUENCE [LARGE SCALE GENOMIC DNA]</scope>
    <source>
        <strain evidence="13 14">DSM 25799</strain>
    </source>
</reference>
<keyword evidence="11" id="KW-0963">Cytoplasm</keyword>
<evidence type="ECO:0000256" key="1">
    <source>
        <dbReference type="ARBA" id="ARBA00003531"/>
    </source>
</evidence>
<evidence type="ECO:0000256" key="8">
    <source>
        <dbReference type="ARBA" id="ARBA00022840"/>
    </source>
</evidence>
<dbReference type="EMBL" id="JACHHK010000004">
    <property type="protein sequence ID" value="MBB5183263.1"/>
    <property type="molecule type" value="Genomic_DNA"/>
</dbReference>
<dbReference type="GO" id="GO:0005829">
    <property type="term" value="C:cytosol"/>
    <property type="evidence" value="ECO:0007669"/>
    <property type="project" value="TreeGrafter"/>
</dbReference>
<dbReference type="InterPro" id="IPR008145">
    <property type="entry name" value="GK/Ca_channel_bsu"/>
</dbReference>
<dbReference type="InterPro" id="IPR020590">
    <property type="entry name" value="Guanylate_kinase_CS"/>
</dbReference>
<dbReference type="NCBIfam" id="TIGR03263">
    <property type="entry name" value="guanyl_kin"/>
    <property type="match status" value="1"/>
</dbReference>
<dbReference type="Pfam" id="PF00625">
    <property type="entry name" value="Guanylate_kin"/>
    <property type="match status" value="1"/>
</dbReference>
<dbReference type="EC" id="2.7.4.8" evidence="3 11"/>
<dbReference type="SMART" id="SM00072">
    <property type="entry name" value="GuKc"/>
    <property type="match status" value="1"/>
</dbReference>
<comment type="catalytic activity">
    <reaction evidence="10 11">
        <text>GMP + ATP = GDP + ADP</text>
        <dbReference type="Rhea" id="RHEA:20780"/>
        <dbReference type="ChEBI" id="CHEBI:30616"/>
        <dbReference type="ChEBI" id="CHEBI:58115"/>
        <dbReference type="ChEBI" id="CHEBI:58189"/>
        <dbReference type="ChEBI" id="CHEBI:456216"/>
        <dbReference type="EC" id="2.7.4.8"/>
    </reaction>
</comment>
<proteinExistence type="inferred from homology"/>
<dbReference type="InterPro" id="IPR017665">
    <property type="entry name" value="Guanylate_kinase"/>
</dbReference>
<feature type="binding site" evidence="11">
    <location>
        <begin position="11"/>
        <end position="18"/>
    </location>
    <ligand>
        <name>ATP</name>
        <dbReference type="ChEBI" id="CHEBI:30616"/>
    </ligand>
</feature>
<evidence type="ECO:0000256" key="5">
    <source>
        <dbReference type="ARBA" id="ARBA00022679"/>
    </source>
</evidence>
<comment type="caution">
    <text evidence="13">The sequence shown here is derived from an EMBL/GenBank/DDBJ whole genome shotgun (WGS) entry which is preliminary data.</text>
</comment>
<dbReference type="GO" id="GO:0005524">
    <property type="term" value="F:ATP binding"/>
    <property type="evidence" value="ECO:0007669"/>
    <property type="project" value="UniProtKB-UniRule"/>
</dbReference>
<comment type="subcellular location">
    <subcellularLocation>
        <location evidence="11">Cytoplasm</location>
    </subcellularLocation>
</comment>
<evidence type="ECO:0000256" key="11">
    <source>
        <dbReference type="HAMAP-Rule" id="MF_00328"/>
    </source>
</evidence>
<comment type="similarity">
    <text evidence="2 11">Belongs to the guanylate kinase family.</text>
</comment>
<protein>
    <recommendedName>
        <fullName evidence="4 11">Guanylate kinase</fullName>
        <ecNumber evidence="3 11">2.7.4.8</ecNumber>
    </recommendedName>
    <alternativeName>
        <fullName evidence="9 11">GMP kinase</fullName>
    </alternativeName>
</protein>
<dbReference type="PANTHER" id="PTHR23117">
    <property type="entry name" value="GUANYLATE KINASE-RELATED"/>
    <property type="match status" value="1"/>
</dbReference>
<dbReference type="FunFam" id="3.30.63.10:FF:000002">
    <property type="entry name" value="Guanylate kinase 1"/>
    <property type="match status" value="1"/>
</dbReference>
<accession>A0A7W8FVL1</accession>
<dbReference type="HAMAP" id="MF_00328">
    <property type="entry name" value="Guanylate_kinase"/>
    <property type="match status" value="1"/>
</dbReference>
<dbReference type="InterPro" id="IPR027417">
    <property type="entry name" value="P-loop_NTPase"/>
</dbReference>
<evidence type="ECO:0000259" key="12">
    <source>
        <dbReference type="PROSITE" id="PS50052"/>
    </source>
</evidence>
<evidence type="ECO:0000313" key="14">
    <source>
        <dbReference type="Proteomes" id="UP000539953"/>
    </source>
</evidence>
<evidence type="ECO:0000256" key="10">
    <source>
        <dbReference type="ARBA" id="ARBA00048594"/>
    </source>
</evidence>
<keyword evidence="5 11" id="KW-0808">Transferase</keyword>
<evidence type="ECO:0000256" key="9">
    <source>
        <dbReference type="ARBA" id="ARBA00030128"/>
    </source>
</evidence>
<dbReference type="SUPFAM" id="SSF52540">
    <property type="entry name" value="P-loop containing nucleoside triphosphate hydrolases"/>
    <property type="match status" value="1"/>
</dbReference>
<dbReference type="PROSITE" id="PS00856">
    <property type="entry name" value="GUANYLATE_KINASE_1"/>
    <property type="match status" value="1"/>
</dbReference>
<feature type="domain" description="Guanylate kinase-like" evidence="12">
    <location>
        <begin position="4"/>
        <end position="183"/>
    </location>
</feature>
<evidence type="ECO:0000256" key="3">
    <source>
        <dbReference type="ARBA" id="ARBA00012961"/>
    </source>
</evidence>
<dbReference type="GO" id="GO:0004385">
    <property type="term" value="F:GMP kinase activity"/>
    <property type="evidence" value="ECO:0007669"/>
    <property type="project" value="UniProtKB-UniRule"/>
</dbReference>
<dbReference type="AlphaFoldDB" id="A0A7W8FVL1"/>
<sequence>MKRGLLIILSGPSGVGKGTIRKYFEKNERLRLAYSISMTTRKPRAGEVDGKDYYFTTKEDFQNRVKNGELLEYAEFVGNYYGTPLKEVERLRDEGKNVLLEIEVQGATQVQKKCPDAISIFIIPPSMEELEARIRGRRSEPEEIIQQRLAKAANEMKMIAQYKYIVCNDDPKLAAELIETIILRHMELEENK</sequence>
<dbReference type="Gene3D" id="3.30.63.10">
    <property type="entry name" value="Guanylate Kinase phosphate binding domain"/>
    <property type="match status" value="1"/>
</dbReference>
<evidence type="ECO:0000256" key="7">
    <source>
        <dbReference type="ARBA" id="ARBA00022777"/>
    </source>
</evidence>
<keyword evidence="8 11" id="KW-0067">ATP-binding</keyword>
<dbReference type="PROSITE" id="PS50052">
    <property type="entry name" value="GUANYLATE_KINASE_2"/>
    <property type="match status" value="1"/>
</dbReference>
<dbReference type="Proteomes" id="UP000539953">
    <property type="component" value="Unassembled WGS sequence"/>
</dbReference>
<keyword evidence="6 11" id="KW-0547">Nucleotide-binding</keyword>
<dbReference type="CDD" id="cd00071">
    <property type="entry name" value="GMPK"/>
    <property type="match status" value="1"/>
</dbReference>
<gene>
    <name evidence="11" type="primary">gmk</name>
    <name evidence="13" type="ORF">HNQ47_001284</name>
</gene>
<dbReference type="PANTHER" id="PTHR23117:SF13">
    <property type="entry name" value="GUANYLATE KINASE"/>
    <property type="match status" value="1"/>
</dbReference>